<evidence type="ECO:0000256" key="1">
    <source>
        <dbReference type="SAM" id="MobiDB-lite"/>
    </source>
</evidence>
<reference evidence="2" key="1">
    <citation type="submission" date="2016-04" db="EMBL/GenBank/DDBJ databases">
        <authorList>
            <person name="Evans L.H."/>
            <person name="Alamgir A."/>
            <person name="Owens N."/>
            <person name="Weber N.D."/>
            <person name="Virtaneva K."/>
            <person name="Barbian K."/>
            <person name="Babar A."/>
            <person name="Rosenke K."/>
        </authorList>
    </citation>
    <scope>NUCLEOTIDE SEQUENCE [LARGE SCALE GENOMIC DNA]</scope>
    <source>
        <strain evidence="2">CBS 101.48</strain>
    </source>
</reference>
<evidence type="ECO:0000313" key="3">
    <source>
        <dbReference type="Proteomes" id="UP000078561"/>
    </source>
</evidence>
<feature type="compositionally biased region" description="Basic and acidic residues" evidence="1">
    <location>
        <begin position="22"/>
        <end position="37"/>
    </location>
</feature>
<name>A0A168QIN8_ABSGL</name>
<gene>
    <name evidence="2" type="primary">ABSGL_10670.1 scaffold 12033</name>
</gene>
<protein>
    <submittedName>
        <fullName evidence="2">Uncharacterized protein</fullName>
    </submittedName>
</protein>
<proteinExistence type="predicted"/>
<sequence>MGLKNHASKLKPTDNVVSLGDRSAKKKEWKDREMVSHTHTHASYDDRLFPLSTLDHLVKQKVGPRIEMGGVSKSGQRLATKKDTPNKVGASLHEPKSSADYDNEERPLIRRTITYSSLFKSEGGRRLAVSNNILTVTAGLTTCEPCFYK</sequence>
<feature type="compositionally biased region" description="Basic and acidic residues" evidence="1">
    <location>
        <begin position="93"/>
        <end position="105"/>
    </location>
</feature>
<dbReference type="Proteomes" id="UP000078561">
    <property type="component" value="Unassembled WGS sequence"/>
</dbReference>
<dbReference type="EMBL" id="LT554417">
    <property type="protein sequence ID" value="SAM04804.1"/>
    <property type="molecule type" value="Genomic_DNA"/>
</dbReference>
<feature type="region of interest" description="Disordered" evidence="1">
    <location>
        <begin position="67"/>
        <end position="105"/>
    </location>
</feature>
<evidence type="ECO:0000313" key="2">
    <source>
        <dbReference type="EMBL" id="SAM04804.1"/>
    </source>
</evidence>
<keyword evidence="3" id="KW-1185">Reference proteome</keyword>
<organism evidence="2">
    <name type="scientific">Absidia glauca</name>
    <name type="common">Pin mould</name>
    <dbReference type="NCBI Taxonomy" id="4829"/>
    <lineage>
        <taxon>Eukaryota</taxon>
        <taxon>Fungi</taxon>
        <taxon>Fungi incertae sedis</taxon>
        <taxon>Mucoromycota</taxon>
        <taxon>Mucoromycotina</taxon>
        <taxon>Mucoromycetes</taxon>
        <taxon>Mucorales</taxon>
        <taxon>Cunninghamellaceae</taxon>
        <taxon>Absidia</taxon>
    </lineage>
</organism>
<dbReference type="AlphaFoldDB" id="A0A168QIN8"/>
<feature type="region of interest" description="Disordered" evidence="1">
    <location>
        <begin position="1"/>
        <end position="37"/>
    </location>
</feature>
<accession>A0A168QIN8</accession>
<dbReference type="InParanoid" id="A0A168QIN8"/>